<proteinExistence type="predicted"/>
<keyword evidence="2" id="KW-1185">Reference proteome</keyword>
<name>A0A699Y7W7_HAELA</name>
<dbReference type="Proteomes" id="UP000485058">
    <property type="component" value="Unassembled WGS sequence"/>
</dbReference>
<evidence type="ECO:0000313" key="2">
    <source>
        <dbReference type="Proteomes" id="UP000485058"/>
    </source>
</evidence>
<comment type="caution">
    <text evidence="1">The sequence shown here is derived from an EMBL/GenBank/DDBJ whole genome shotgun (WGS) entry which is preliminary data.</text>
</comment>
<reference evidence="1 2" key="1">
    <citation type="submission" date="2020-02" db="EMBL/GenBank/DDBJ databases">
        <title>Draft genome sequence of Haematococcus lacustris strain NIES-144.</title>
        <authorList>
            <person name="Morimoto D."/>
            <person name="Nakagawa S."/>
            <person name="Yoshida T."/>
            <person name="Sawayama S."/>
        </authorList>
    </citation>
    <scope>NUCLEOTIDE SEQUENCE [LARGE SCALE GENOMIC DNA]</scope>
    <source>
        <strain evidence="1 2">NIES-144</strain>
    </source>
</reference>
<evidence type="ECO:0000313" key="1">
    <source>
        <dbReference type="EMBL" id="GFH06163.1"/>
    </source>
</evidence>
<gene>
    <name evidence="1" type="ORF">HaLaN_00748</name>
</gene>
<sequence length="36" mass="3704">MIGEDEEGGELDDKALVSLMTEYGAGSGSIDINSAE</sequence>
<organism evidence="1 2">
    <name type="scientific">Haematococcus lacustris</name>
    <name type="common">Green alga</name>
    <name type="synonym">Haematococcus pluvialis</name>
    <dbReference type="NCBI Taxonomy" id="44745"/>
    <lineage>
        <taxon>Eukaryota</taxon>
        <taxon>Viridiplantae</taxon>
        <taxon>Chlorophyta</taxon>
        <taxon>core chlorophytes</taxon>
        <taxon>Chlorophyceae</taxon>
        <taxon>CS clade</taxon>
        <taxon>Chlamydomonadales</taxon>
        <taxon>Haematococcaceae</taxon>
        <taxon>Haematococcus</taxon>
    </lineage>
</organism>
<dbReference type="EMBL" id="BLLF01000025">
    <property type="protein sequence ID" value="GFH06163.1"/>
    <property type="molecule type" value="Genomic_DNA"/>
</dbReference>
<protein>
    <submittedName>
        <fullName evidence="1">Uncharacterized protein</fullName>
    </submittedName>
</protein>
<accession>A0A699Y7W7</accession>
<dbReference type="AlphaFoldDB" id="A0A699Y7W7"/>